<accession>A0A835YLM0</accession>
<feature type="compositionally biased region" description="Basic and acidic residues" evidence="1">
    <location>
        <begin position="69"/>
        <end position="78"/>
    </location>
</feature>
<feature type="compositionally biased region" description="Pro residues" evidence="1">
    <location>
        <begin position="355"/>
        <end position="366"/>
    </location>
</feature>
<feature type="compositionally biased region" description="Low complexity" evidence="1">
    <location>
        <begin position="527"/>
        <end position="545"/>
    </location>
</feature>
<evidence type="ECO:0000313" key="3">
    <source>
        <dbReference type="Proteomes" id="UP000664859"/>
    </source>
</evidence>
<feature type="compositionally biased region" description="Low complexity" evidence="1">
    <location>
        <begin position="49"/>
        <end position="65"/>
    </location>
</feature>
<comment type="caution">
    <text evidence="2">The sequence shown here is derived from an EMBL/GenBank/DDBJ whole genome shotgun (WGS) entry which is preliminary data.</text>
</comment>
<feature type="region of interest" description="Disordered" evidence="1">
    <location>
        <begin position="1"/>
        <end position="85"/>
    </location>
</feature>
<dbReference type="EMBL" id="JAFCMP010000545">
    <property type="protein sequence ID" value="KAG5175850.1"/>
    <property type="molecule type" value="Genomic_DNA"/>
</dbReference>
<feature type="region of interest" description="Disordered" evidence="1">
    <location>
        <begin position="351"/>
        <end position="375"/>
    </location>
</feature>
<dbReference type="AlphaFoldDB" id="A0A835YLM0"/>
<feature type="region of interest" description="Disordered" evidence="1">
    <location>
        <begin position="497"/>
        <end position="560"/>
    </location>
</feature>
<reference evidence="2" key="1">
    <citation type="submission" date="2021-02" db="EMBL/GenBank/DDBJ databases">
        <title>First Annotated Genome of the Yellow-green Alga Tribonema minus.</title>
        <authorList>
            <person name="Mahan K.M."/>
        </authorList>
    </citation>
    <scope>NUCLEOTIDE SEQUENCE</scope>
    <source>
        <strain evidence="2">UTEX B ZZ1240</strain>
    </source>
</reference>
<gene>
    <name evidence="2" type="ORF">JKP88DRAFT_265685</name>
</gene>
<feature type="compositionally biased region" description="Basic and acidic residues" evidence="1">
    <location>
        <begin position="1"/>
        <end position="18"/>
    </location>
</feature>
<evidence type="ECO:0000256" key="1">
    <source>
        <dbReference type="SAM" id="MobiDB-lite"/>
    </source>
</evidence>
<dbReference type="Proteomes" id="UP000664859">
    <property type="component" value="Unassembled WGS sequence"/>
</dbReference>
<keyword evidence="3" id="KW-1185">Reference proteome</keyword>
<evidence type="ECO:0000313" key="2">
    <source>
        <dbReference type="EMBL" id="KAG5175850.1"/>
    </source>
</evidence>
<feature type="compositionally biased region" description="Acidic residues" evidence="1">
    <location>
        <begin position="551"/>
        <end position="560"/>
    </location>
</feature>
<dbReference type="OrthoDB" id="10354692at2759"/>
<proteinExistence type="predicted"/>
<feature type="compositionally biased region" description="Pro residues" evidence="1">
    <location>
        <begin position="23"/>
        <end position="34"/>
    </location>
</feature>
<name>A0A835YLM0_9STRA</name>
<protein>
    <submittedName>
        <fullName evidence="2">Uncharacterized protein</fullName>
    </submittedName>
</protein>
<organism evidence="2 3">
    <name type="scientific">Tribonema minus</name>
    <dbReference type="NCBI Taxonomy" id="303371"/>
    <lineage>
        <taxon>Eukaryota</taxon>
        <taxon>Sar</taxon>
        <taxon>Stramenopiles</taxon>
        <taxon>Ochrophyta</taxon>
        <taxon>PX clade</taxon>
        <taxon>Xanthophyceae</taxon>
        <taxon>Tribonematales</taxon>
        <taxon>Tribonemataceae</taxon>
        <taxon>Tribonema</taxon>
    </lineage>
</organism>
<sequence length="560" mass="59703">MDPLEDLREVDLDEETPRASRPPKSPPSPNPRSPPKQLHMTAPQASEGSHSARALTARTRSASPRAQRHVTDEVAPGRDDEEDTQATSNAYCNLNLGGPGWFTDVLTVTVELANDSRVVKDSPALSLVPAGAFQRWAQLVDAAAPMVGNVVLRAPSGRSVWISTLRLAIEEHLVLLESGSDLLCSAGIDVAPAQYIDGAKSFPFVLNIDALNRGGGGGTGLREGYVGDMLALRHRLVVTAARPWYTFDVVTQVPIVVQRVVPPPQDADSHAYGPQNEEGGPNTLMILPDCNGRAEFAFERDALDIDGELVGTVAFTDVVKALSGVHVVMIRTEILAGNLFESIVGEHTILGRDPPGAPAYRPPPGQTPDETTDPLHPPEDLFIASPYVDYRHPRASSTAQLGAASNGPFIGSGTLPVRVPLAHMPLSPTMAHLGVERGAAGGGDTSDDDEEQVGVRYYVRLIIEEQPLEEEGGQRPTPVFWNTHEVFLFRSRLRAGGYESDSDADGATTGGYEHDQHMPYDDGQSDATQPATAAAASPAAASAAQPRPVPADDEVLEAVL</sequence>